<evidence type="ECO:0000256" key="1">
    <source>
        <dbReference type="SAM" id="MobiDB-lite"/>
    </source>
</evidence>
<protein>
    <submittedName>
        <fullName evidence="2">Uncharacterized protein</fullName>
    </submittedName>
</protein>
<dbReference type="Proteomes" id="UP000886653">
    <property type="component" value="Unassembled WGS sequence"/>
</dbReference>
<comment type="caution">
    <text evidence="2">The sequence shown here is derived from an EMBL/GenBank/DDBJ whole genome shotgun (WGS) entry which is preliminary data.</text>
</comment>
<feature type="compositionally biased region" description="Low complexity" evidence="1">
    <location>
        <begin position="1"/>
        <end position="16"/>
    </location>
</feature>
<keyword evidence="3" id="KW-1185">Reference proteome</keyword>
<feature type="compositionally biased region" description="Polar residues" evidence="1">
    <location>
        <begin position="48"/>
        <end position="94"/>
    </location>
</feature>
<dbReference type="AlphaFoldDB" id="A0A9P6TG27"/>
<organism evidence="2 3">
    <name type="scientific">Cronartium quercuum f. sp. fusiforme G11</name>
    <dbReference type="NCBI Taxonomy" id="708437"/>
    <lineage>
        <taxon>Eukaryota</taxon>
        <taxon>Fungi</taxon>
        <taxon>Dikarya</taxon>
        <taxon>Basidiomycota</taxon>
        <taxon>Pucciniomycotina</taxon>
        <taxon>Pucciniomycetes</taxon>
        <taxon>Pucciniales</taxon>
        <taxon>Coleosporiaceae</taxon>
        <taxon>Cronartium</taxon>
    </lineage>
</organism>
<name>A0A9P6TG27_9BASI</name>
<evidence type="ECO:0000313" key="2">
    <source>
        <dbReference type="EMBL" id="KAG0149333.1"/>
    </source>
</evidence>
<reference evidence="2" key="1">
    <citation type="submission" date="2013-11" db="EMBL/GenBank/DDBJ databases">
        <title>Genome sequence of the fusiform rust pathogen reveals effectors for host alternation and coevolution with pine.</title>
        <authorList>
            <consortium name="DOE Joint Genome Institute"/>
            <person name="Smith K."/>
            <person name="Pendleton A."/>
            <person name="Kubisiak T."/>
            <person name="Anderson C."/>
            <person name="Salamov A."/>
            <person name="Aerts A."/>
            <person name="Riley R."/>
            <person name="Clum A."/>
            <person name="Lindquist E."/>
            <person name="Ence D."/>
            <person name="Campbell M."/>
            <person name="Kronenberg Z."/>
            <person name="Feau N."/>
            <person name="Dhillon B."/>
            <person name="Hamelin R."/>
            <person name="Burleigh J."/>
            <person name="Smith J."/>
            <person name="Yandell M."/>
            <person name="Nelson C."/>
            <person name="Grigoriev I."/>
            <person name="Davis J."/>
        </authorList>
    </citation>
    <scope>NUCLEOTIDE SEQUENCE</scope>
    <source>
        <strain evidence="2">G11</strain>
    </source>
</reference>
<accession>A0A9P6TG27</accession>
<proteinExistence type="predicted"/>
<feature type="region of interest" description="Disordered" evidence="1">
    <location>
        <begin position="1"/>
        <end position="94"/>
    </location>
</feature>
<evidence type="ECO:0000313" key="3">
    <source>
        <dbReference type="Proteomes" id="UP000886653"/>
    </source>
</evidence>
<sequence length="125" mass="13627">MTPEPRSGSISGPSSRKTLRDRGTARTSSTFSQSPRPSTESSLRKRQSMNTNKRTSVNTNVPSQRVASPTKFASTRLSTSAQPSNVRPCSRSPSSDLFTTLHQSDHSLTRIFGSGTIQKIQGCRQ</sequence>
<dbReference type="EMBL" id="MU167228">
    <property type="protein sequence ID" value="KAG0149333.1"/>
    <property type="molecule type" value="Genomic_DNA"/>
</dbReference>
<gene>
    <name evidence="2" type="ORF">CROQUDRAFT_328604</name>
</gene>
<feature type="compositionally biased region" description="Polar residues" evidence="1">
    <location>
        <begin position="25"/>
        <end position="41"/>
    </location>
</feature>